<dbReference type="EMBL" id="HBFR01007152">
    <property type="protein sequence ID" value="CAD8877968.1"/>
    <property type="molecule type" value="Transcribed_RNA"/>
</dbReference>
<proteinExistence type="predicted"/>
<name>A0A7S1B8B3_9STRA</name>
<dbReference type="AlphaFoldDB" id="A0A7S1B8B3"/>
<evidence type="ECO:0000313" key="1">
    <source>
        <dbReference type="EMBL" id="CAD8877968.1"/>
    </source>
</evidence>
<reference evidence="1" key="1">
    <citation type="submission" date="2021-01" db="EMBL/GenBank/DDBJ databases">
        <authorList>
            <person name="Corre E."/>
            <person name="Pelletier E."/>
            <person name="Niang G."/>
            <person name="Scheremetjew M."/>
            <person name="Finn R."/>
            <person name="Kale V."/>
            <person name="Holt S."/>
            <person name="Cochrane G."/>
            <person name="Meng A."/>
            <person name="Brown T."/>
            <person name="Cohen L."/>
        </authorList>
    </citation>
    <scope>NUCLEOTIDE SEQUENCE</scope>
    <source>
        <strain evidence="1">308</strain>
    </source>
</reference>
<organism evidence="1">
    <name type="scientific">Corethron hystrix</name>
    <dbReference type="NCBI Taxonomy" id="216773"/>
    <lineage>
        <taxon>Eukaryota</taxon>
        <taxon>Sar</taxon>
        <taxon>Stramenopiles</taxon>
        <taxon>Ochrophyta</taxon>
        <taxon>Bacillariophyta</taxon>
        <taxon>Coscinodiscophyceae</taxon>
        <taxon>Corethrophycidae</taxon>
        <taxon>Corethrales</taxon>
        <taxon>Corethraceae</taxon>
        <taxon>Corethron</taxon>
    </lineage>
</organism>
<gene>
    <name evidence="1" type="ORF">CHYS00102_LOCUS5152</name>
</gene>
<protein>
    <submittedName>
        <fullName evidence="1">Uncharacterized protein</fullName>
    </submittedName>
</protein>
<sequence length="125" mass="14277">MQFFETNTENEVKTMFLTPVAAISLLEMTLSAEHECTFLRLNEKEATSKPSNVNEDLHAFFINNRQKQANPFLIPPSPLDSDLLYSGEENTTPRSSNRTDRLYIPLLTNNSKNQTNILLIPSFKQ</sequence>
<accession>A0A7S1B8B3</accession>